<dbReference type="PANTHER" id="PTHR43384">
    <property type="entry name" value="SEPTUM SITE-DETERMINING PROTEIN MIND HOMOLOG, CHLOROPLASTIC-RELATED"/>
    <property type="match status" value="1"/>
</dbReference>
<dbReference type="GO" id="GO:0005829">
    <property type="term" value="C:cytosol"/>
    <property type="evidence" value="ECO:0007669"/>
    <property type="project" value="TreeGrafter"/>
</dbReference>
<proteinExistence type="predicted"/>
<dbReference type="GO" id="GO:0005524">
    <property type="term" value="F:ATP binding"/>
    <property type="evidence" value="ECO:0007669"/>
    <property type="project" value="UniProtKB-KW"/>
</dbReference>
<dbReference type="GO" id="GO:0051782">
    <property type="term" value="P:negative regulation of cell division"/>
    <property type="evidence" value="ECO:0007669"/>
    <property type="project" value="TreeGrafter"/>
</dbReference>
<dbReference type="EMBL" id="JFHN01000026">
    <property type="protein sequence ID" value="EXU76583.1"/>
    <property type="molecule type" value="Genomic_DNA"/>
</dbReference>
<evidence type="ECO:0000256" key="2">
    <source>
        <dbReference type="ARBA" id="ARBA00022840"/>
    </source>
</evidence>
<keyword evidence="3" id="KW-0131">Cell cycle</keyword>
<evidence type="ECO:0000313" key="4">
    <source>
        <dbReference type="Proteomes" id="UP000019918"/>
    </source>
</evidence>
<keyword evidence="1" id="KW-0547">Nucleotide-binding</keyword>
<dbReference type="PATRIC" id="fig|69222.5.peg.987"/>
<organism evidence="3 4">
    <name type="scientific">Erwinia mallotivora</name>
    <dbReference type="NCBI Taxonomy" id="69222"/>
    <lineage>
        <taxon>Bacteria</taxon>
        <taxon>Pseudomonadati</taxon>
        <taxon>Pseudomonadota</taxon>
        <taxon>Gammaproteobacteria</taxon>
        <taxon>Enterobacterales</taxon>
        <taxon>Erwiniaceae</taxon>
        <taxon>Erwinia</taxon>
    </lineage>
</organism>
<dbReference type="Pfam" id="PF06564">
    <property type="entry name" value="CBP_BcsQ"/>
    <property type="match status" value="1"/>
</dbReference>
<comment type="caution">
    <text evidence="3">The sequence shown here is derived from an EMBL/GenBank/DDBJ whole genome shotgun (WGS) entry which is preliminary data.</text>
</comment>
<sequence length="243" mass="26961">MPVIAIQGLRGGAGATSLTAAFAWALSQLGEATIAVDFSADNLLGMHFNMPAGLSRGWLRAAVDQQPWQQSAMRYAPQLDFIPFGQLSDEEKMDFAARPLDFFSRWPAQLAELKQHYAWILLDIPAGDTPWTRTLLAGADRTISVIVPDANCHIRLHQQRFLPGTLHLINQFSPLNRARQDIHQLWLSSLHNLIPLTIHLDEAVAEALLNKQPLGEYRPLSLAAEGMMTLANWALINLRGKTA</sequence>
<dbReference type="RefSeq" id="WP_034934772.1">
    <property type="nucleotide sequence ID" value="NZ_JFHN01000026.1"/>
</dbReference>
<evidence type="ECO:0000313" key="3">
    <source>
        <dbReference type="EMBL" id="EXU76583.1"/>
    </source>
</evidence>
<dbReference type="Proteomes" id="UP000019918">
    <property type="component" value="Unassembled WGS sequence"/>
</dbReference>
<accession>A0A014NB11</accession>
<protein>
    <submittedName>
        <fullName evidence="3">Cell division protein</fullName>
    </submittedName>
</protein>
<dbReference type="GO" id="GO:0009898">
    <property type="term" value="C:cytoplasmic side of plasma membrane"/>
    <property type="evidence" value="ECO:0007669"/>
    <property type="project" value="TreeGrafter"/>
</dbReference>
<dbReference type="SUPFAM" id="SSF52540">
    <property type="entry name" value="P-loop containing nucleoside triphosphate hydrolases"/>
    <property type="match status" value="1"/>
</dbReference>
<dbReference type="InterPro" id="IPR050625">
    <property type="entry name" value="ParA/MinD_ATPase"/>
</dbReference>
<dbReference type="PANTHER" id="PTHR43384:SF4">
    <property type="entry name" value="CELLULOSE BIOSYNTHESIS PROTEIN BCSQ-RELATED"/>
    <property type="match status" value="1"/>
</dbReference>
<name>A0A014NB11_9GAMM</name>
<gene>
    <name evidence="3" type="ORF">BG55_04770</name>
</gene>
<reference evidence="3 4" key="1">
    <citation type="submission" date="2014-02" db="EMBL/GenBank/DDBJ databases">
        <title>Draft genome of Erwinia mallotivora strain BT-MARDI, a papaya dieback pathogen.</title>
        <authorList>
            <person name="Redzuan R."/>
            <person name="Abu Bakar N."/>
            <person name="Badrun R."/>
            <person name="Mohd Raih M.F."/>
            <person name="Rozano L."/>
            <person name="Mat Amin N."/>
        </authorList>
    </citation>
    <scope>NUCLEOTIDE SEQUENCE [LARGE SCALE GENOMIC DNA]</scope>
    <source>
        <strain evidence="3 4">BT-MARDI</strain>
    </source>
</reference>
<dbReference type="InterPro" id="IPR027417">
    <property type="entry name" value="P-loop_NTPase"/>
</dbReference>
<dbReference type="STRING" id="69222.BG55_04770"/>
<dbReference type="OrthoDB" id="5288747at2"/>
<dbReference type="GO" id="GO:0051301">
    <property type="term" value="P:cell division"/>
    <property type="evidence" value="ECO:0007669"/>
    <property type="project" value="UniProtKB-KW"/>
</dbReference>
<keyword evidence="2" id="KW-0067">ATP-binding</keyword>
<keyword evidence="3" id="KW-0132">Cell division</keyword>
<dbReference type="InterPro" id="IPR017746">
    <property type="entry name" value="Cellulose_synthase_operon_BcsQ"/>
</dbReference>
<dbReference type="Gene3D" id="3.40.50.300">
    <property type="entry name" value="P-loop containing nucleotide triphosphate hydrolases"/>
    <property type="match status" value="1"/>
</dbReference>
<dbReference type="GO" id="GO:0016887">
    <property type="term" value="F:ATP hydrolysis activity"/>
    <property type="evidence" value="ECO:0007669"/>
    <property type="project" value="TreeGrafter"/>
</dbReference>
<evidence type="ECO:0000256" key="1">
    <source>
        <dbReference type="ARBA" id="ARBA00022741"/>
    </source>
</evidence>
<keyword evidence="4" id="KW-1185">Reference proteome</keyword>
<dbReference type="AlphaFoldDB" id="A0A014NB11"/>
<dbReference type="NCBIfam" id="TIGR03371">
    <property type="entry name" value="cellulose_yhjQ"/>
    <property type="match status" value="1"/>
</dbReference>